<dbReference type="Gene3D" id="2.60.40.790">
    <property type="match status" value="1"/>
</dbReference>
<dbReference type="SUPFAM" id="SSF49764">
    <property type="entry name" value="HSP20-like chaperones"/>
    <property type="match status" value="1"/>
</dbReference>
<dbReference type="PROSITE" id="PS51203">
    <property type="entry name" value="CS"/>
    <property type="match status" value="1"/>
</dbReference>
<comment type="cofactor">
    <cofactor evidence="1 7">
        <name>FAD</name>
        <dbReference type="ChEBI" id="CHEBI:57692"/>
    </cofactor>
</comment>
<evidence type="ECO:0000256" key="3">
    <source>
        <dbReference type="ARBA" id="ARBA00022630"/>
    </source>
</evidence>
<evidence type="ECO:0000259" key="9">
    <source>
        <dbReference type="PROSITE" id="PS51203"/>
    </source>
</evidence>
<evidence type="ECO:0000256" key="4">
    <source>
        <dbReference type="ARBA" id="ARBA00022824"/>
    </source>
</evidence>
<keyword evidence="3 7" id="KW-0285">Flavoprotein</keyword>
<dbReference type="InterPro" id="IPR008978">
    <property type="entry name" value="HSP20-like_chaperone"/>
</dbReference>
<keyword evidence="6" id="KW-0560">Oxidoreductase</keyword>
<feature type="binding site" evidence="7">
    <location>
        <position position="324"/>
    </location>
    <ligand>
        <name>FAD</name>
        <dbReference type="ChEBI" id="CHEBI:57692"/>
    </ligand>
</feature>
<organism evidence="11 12">
    <name type="scientific">Podarcis muralis</name>
    <name type="common">Wall lizard</name>
    <name type="synonym">Lacerta muralis</name>
    <dbReference type="NCBI Taxonomy" id="64176"/>
    <lineage>
        <taxon>Eukaryota</taxon>
        <taxon>Metazoa</taxon>
        <taxon>Chordata</taxon>
        <taxon>Craniata</taxon>
        <taxon>Vertebrata</taxon>
        <taxon>Euteleostomi</taxon>
        <taxon>Lepidosauria</taxon>
        <taxon>Squamata</taxon>
        <taxon>Bifurcata</taxon>
        <taxon>Unidentata</taxon>
        <taxon>Episquamata</taxon>
        <taxon>Laterata</taxon>
        <taxon>Lacertibaenia</taxon>
        <taxon>Lacertidae</taxon>
        <taxon>Podarcis</taxon>
    </lineage>
</organism>
<reference evidence="11" key="2">
    <citation type="submission" date="2025-09" db="UniProtKB">
        <authorList>
            <consortium name="Ensembl"/>
        </authorList>
    </citation>
    <scope>IDENTIFICATION</scope>
</reference>
<dbReference type="GO" id="GO:0005783">
    <property type="term" value="C:endoplasmic reticulum"/>
    <property type="evidence" value="ECO:0007669"/>
    <property type="project" value="UniProtKB-SubCell"/>
</dbReference>
<dbReference type="Pfam" id="PF04969">
    <property type="entry name" value="CS"/>
    <property type="match status" value="1"/>
</dbReference>
<dbReference type="InterPro" id="IPR007052">
    <property type="entry name" value="CS_dom"/>
</dbReference>
<keyword evidence="12" id="KW-1185">Reference proteome</keyword>
<feature type="domain" description="CS" evidence="9">
    <location>
        <begin position="136"/>
        <end position="227"/>
    </location>
</feature>
<reference evidence="11" key="1">
    <citation type="submission" date="2025-08" db="UniProtKB">
        <authorList>
            <consortium name="Ensembl"/>
        </authorList>
    </citation>
    <scope>IDENTIFICATION</scope>
</reference>
<dbReference type="CDD" id="cd06490">
    <property type="entry name" value="p23_NCB5OR"/>
    <property type="match status" value="1"/>
</dbReference>
<dbReference type="Ensembl" id="ENSPMRT00000031447.1">
    <property type="protein sequence ID" value="ENSPMRP00000029648.1"/>
    <property type="gene ID" value="ENSPMRG00000019175.1"/>
</dbReference>
<dbReference type="SUPFAM" id="SSF63380">
    <property type="entry name" value="Riboflavin synthase domain-like"/>
    <property type="match status" value="1"/>
</dbReference>
<evidence type="ECO:0000256" key="8">
    <source>
        <dbReference type="SAM" id="Phobius"/>
    </source>
</evidence>
<protein>
    <recommendedName>
        <fullName evidence="13">FAD-binding FR-type domain-containing protein</fullName>
    </recommendedName>
</protein>
<feature type="binding site" evidence="7">
    <location>
        <position position="296"/>
    </location>
    <ligand>
        <name>FAD</name>
        <dbReference type="ChEBI" id="CHEBI:57692"/>
    </ligand>
</feature>
<keyword evidence="5 7" id="KW-0274">FAD</keyword>
<evidence type="ECO:0000313" key="11">
    <source>
        <dbReference type="Ensembl" id="ENSPMRP00000029648.1"/>
    </source>
</evidence>
<dbReference type="Gene3D" id="2.40.30.10">
    <property type="entry name" value="Translation factors"/>
    <property type="match status" value="1"/>
</dbReference>
<evidence type="ECO:0000313" key="12">
    <source>
        <dbReference type="Proteomes" id="UP000472272"/>
    </source>
</evidence>
<evidence type="ECO:0000256" key="1">
    <source>
        <dbReference type="ARBA" id="ARBA00001974"/>
    </source>
</evidence>
<comment type="subcellular location">
    <subcellularLocation>
        <location evidence="2">Endoplasmic reticulum</location>
    </subcellularLocation>
</comment>
<keyword evidence="4" id="KW-0256">Endoplasmic reticulum</keyword>
<feature type="binding site" evidence="7">
    <location>
        <position position="297"/>
    </location>
    <ligand>
        <name>FAD</name>
        <dbReference type="ChEBI" id="CHEBI:57692"/>
    </ligand>
</feature>
<proteinExistence type="predicted"/>
<dbReference type="GO" id="GO:0005739">
    <property type="term" value="C:mitochondrion"/>
    <property type="evidence" value="ECO:0007669"/>
    <property type="project" value="TreeGrafter"/>
</dbReference>
<dbReference type="PANTHER" id="PTHR19370">
    <property type="entry name" value="NADH-CYTOCHROME B5 REDUCTASE"/>
    <property type="match status" value="1"/>
</dbReference>
<dbReference type="InterPro" id="IPR037908">
    <property type="entry name" value="p23_NCB5OR"/>
</dbReference>
<dbReference type="PROSITE" id="PS51384">
    <property type="entry name" value="FAD_FR"/>
    <property type="match status" value="1"/>
</dbReference>
<dbReference type="GO" id="GO:0016491">
    <property type="term" value="F:oxidoreductase activity"/>
    <property type="evidence" value="ECO:0007669"/>
    <property type="project" value="UniProtKB-KW"/>
</dbReference>
<evidence type="ECO:0000256" key="2">
    <source>
        <dbReference type="ARBA" id="ARBA00004240"/>
    </source>
</evidence>
<dbReference type="FunFam" id="2.60.40.790:FF:000019">
    <property type="entry name" value="cytochrome b5 reductase 4 isoform X1"/>
    <property type="match status" value="1"/>
</dbReference>
<name>A0A670JWJ9_PODMU</name>
<dbReference type="Proteomes" id="UP000472272">
    <property type="component" value="Unplaced"/>
</dbReference>
<dbReference type="InterPro" id="IPR017927">
    <property type="entry name" value="FAD-bd_FR_type"/>
</dbReference>
<sequence length="356" mass="40253">MPIKWYETKVISAYLGVDADYPFYKLLLVSKGTNPVKAATVEGGREAIVCSPQATPASLPPALQGSVKISFAIPPQEQPRRGVLPMGTVDLSQFVYLMNNICFLGPYICISFLSLSFFFFAGLFSKKKVPDNYSKEAVPSYDWFQTDGSITVVIYTKQKDMNSELVIADLQERKLRGELIVKDYSYLLHLELSYAVHEDMIVQVSEKVGKVEFVLKKKEILSWKKLGQPLESHNSFVKRTERGLYYRKCRLLSKTNVSHDTQLFCLALPLGTHLLVPVGHHVYLRQTITGTEIVKPYTPVPSFLVSTFKNPCHDDQLHIFFIIKIYPSGLFTPVLDALQIGKCLLSFLFSRSFGIF</sequence>
<dbReference type="AlphaFoldDB" id="A0A670JWJ9"/>
<dbReference type="InterPro" id="IPR001834">
    <property type="entry name" value="CBR-like"/>
</dbReference>
<dbReference type="Pfam" id="PF00970">
    <property type="entry name" value="FAD_binding_6"/>
    <property type="match status" value="1"/>
</dbReference>
<keyword evidence="8" id="KW-0472">Membrane</keyword>
<feature type="transmembrane region" description="Helical" evidence="8">
    <location>
        <begin position="104"/>
        <end position="125"/>
    </location>
</feature>
<feature type="binding site" evidence="7">
    <location>
        <position position="322"/>
    </location>
    <ligand>
        <name>FAD</name>
        <dbReference type="ChEBI" id="CHEBI:57692"/>
    </ligand>
</feature>
<evidence type="ECO:0000256" key="5">
    <source>
        <dbReference type="ARBA" id="ARBA00022827"/>
    </source>
</evidence>
<evidence type="ECO:0000259" key="10">
    <source>
        <dbReference type="PROSITE" id="PS51384"/>
    </source>
</evidence>
<feature type="domain" description="FAD-binding FR-type" evidence="10">
    <location>
        <begin position="244"/>
        <end position="356"/>
    </location>
</feature>
<dbReference type="GO" id="GO:0071949">
    <property type="term" value="F:FAD binding"/>
    <property type="evidence" value="ECO:0007669"/>
    <property type="project" value="TreeGrafter"/>
</dbReference>
<evidence type="ECO:0000256" key="6">
    <source>
        <dbReference type="ARBA" id="ARBA00023002"/>
    </source>
</evidence>
<evidence type="ECO:0008006" key="13">
    <source>
        <dbReference type="Google" id="ProtNLM"/>
    </source>
</evidence>
<accession>A0A670JWJ9</accession>
<dbReference type="FunFam" id="2.40.30.10:FF:000063">
    <property type="entry name" value="Cytochrome b5 reductase 4"/>
    <property type="match status" value="1"/>
</dbReference>
<keyword evidence="8" id="KW-0812">Transmembrane</keyword>
<dbReference type="GeneTree" id="ENSGT00940000155536"/>
<dbReference type="InterPro" id="IPR017938">
    <property type="entry name" value="Riboflavin_synthase-like_b-brl"/>
</dbReference>
<keyword evidence="8" id="KW-1133">Transmembrane helix</keyword>
<dbReference type="InterPro" id="IPR008333">
    <property type="entry name" value="Cbr1-like_FAD-bd_dom"/>
</dbReference>
<dbReference type="PANTHER" id="PTHR19370:SF185">
    <property type="entry name" value="NADH-CYTOCHROME B5 REDUCTASE"/>
    <property type="match status" value="1"/>
</dbReference>
<evidence type="ECO:0000256" key="7">
    <source>
        <dbReference type="PIRSR" id="PIRSR601834-1"/>
    </source>
</evidence>